<accession>A0A0E9Y162</accession>
<reference evidence="1" key="2">
    <citation type="journal article" date="2015" name="Fish Shellfish Immunol.">
        <title>Early steps in the European eel (Anguilla anguilla)-Vibrio vulnificus interaction in the gills: Role of the RtxA13 toxin.</title>
        <authorList>
            <person name="Callol A."/>
            <person name="Pajuelo D."/>
            <person name="Ebbesson L."/>
            <person name="Teles M."/>
            <person name="MacKenzie S."/>
            <person name="Amaro C."/>
        </authorList>
    </citation>
    <scope>NUCLEOTIDE SEQUENCE</scope>
</reference>
<dbReference type="EMBL" id="GBXM01000874">
    <property type="protein sequence ID" value="JAI07704.1"/>
    <property type="molecule type" value="Transcribed_RNA"/>
</dbReference>
<dbReference type="AlphaFoldDB" id="A0A0E9Y162"/>
<proteinExistence type="predicted"/>
<name>A0A0E9Y162_ANGAN</name>
<sequence>MLLDVFLHVTKHLLKYSRNLLNVLIRF</sequence>
<evidence type="ECO:0000313" key="1">
    <source>
        <dbReference type="EMBL" id="JAI07704.1"/>
    </source>
</evidence>
<protein>
    <submittedName>
        <fullName evidence="1">Uncharacterized protein</fullName>
    </submittedName>
</protein>
<organism evidence="1">
    <name type="scientific">Anguilla anguilla</name>
    <name type="common">European freshwater eel</name>
    <name type="synonym">Muraena anguilla</name>
    <dbReference type="NCBI Taxonomy" id="7936"/>
    <lineage>
        <taxon>Eukaryota</taxon>
        <taxon>Metazoa</taxon>
        <taxon>Chordata</taxon>
        <taxon>Craniata</taxon>
        <taxon>Vertebrata</taxon>
        <taxon>Euteleostomi</taxon>
        <taxon>Actinopterygii</taxon>
        <taxon>Neopterygii</taxon>
        <taxon>Teleostei</taxon>
        <taxon>Anguilliformes</taxon>
        <taxon>Anguillidae</taxon>
        <taxon>Anguilla</taxon>
    </lineage>
</organism>
<reference evidence="1" key="1">
    <citation type="submission" date="2014-11" db="EMBL/GenBank/DDBJ databases">
        <authorList>
            <person name="Amaro Gonzalez C."/>
        </authorList>
    </citation>
    <scope>NUCLEOTIDE SEQUENCE</scope>
</reference>